<evidence type="ECO:0000313" key="3">
    <source>
        <dbReference type="Proteomes" id="UP000018142"/>
    </source>
</evidence>
<gene>
    <name evidence="2" type="ORF">BN788_02178</name>
</gene>
<evidence type="ECO:0000256" key="1">
    <source>
        <dbReference type="SAM" id="Phobius"/>
    </source>
</evidence>
<feature type="transmembrane region" description="Helical" evidence="1">
    <location>
        <begin position="125"/>
        <end position="143"/>
    </location>
</feature>
<sequence>MHQTSPPLQPLQKDNNLSPRTKLASLVKGRWIDGKTQTVALLRFTCDIPTLFMLQTLLPSRRRDCHSTTPSQNLTIPRLTLNLPPLSKVRCCRPKKFGRLFCRQDGGIASPPPFAPHQPFQNRTITLAFRSAIVCVCLYGFAFKLSHLAFRRARVCVCLVGFASIAIVVVCGRCVTASSAISVAASCSD</sequence>
<evidence type="ECO:0000313" key="2">
    <source>
        <dbReference type="EMBL" id="CDC47208.1"/>
    </source>
</evidence>
<comment type="caution">
    <text evidence="2">The sequence shown here is derived from an EMBL/GenBank/DDBJ whole genome shotgun (WGS) entry which is preliminary data.</text>
</comment>
<keyword evidence="1" id="KW-1133">Transmembrane helix</keyword>
<accession>R6RE98</accession>
<keyword evidence="1" id="KW-0812">Transmembrane</keyword>
<dbReference type="Proteomes" id="UP000018142">
    <property type="component" value="Unassembled WGS sequence"/>
</dbReference>
<feature type="transmembrane region" description="Helical" evidence="1">
    <location>
        <begin position="155"/>
        <end position="181"/>
    </location>
</feature>
<keyword evidence="1" id="KW-0472">Membrane</keyword>
<organism evidence="2 3">
    <name type="scientific">[Eubacterium] siraeum CAG:80</name>
    <dbReference type="NCBI Taxonomy" id="1263080"/>
    <lineage>
        <taxon>Bacteria</taxon>
        <taxon>Bacillati</taxon>
        <taxon>Bacillota</taxon>
        <taxon>Clostridia</taxon>
        <taxon>Eubacteriales</taxon>
        <taxon>Oscillospiraceae</taxon>
        <taxon>Oscillospiraceae incertae sedis</taxon>
    </lineage>
</organism>
<protein>
    <submittedName>
        <fullName evidence="2">Uncharacterized protein</fullName>
    </submittedName>
</protein>
<dbReference type="AlphaFoldDB" id="R6RE98"/>
<proteinExistence type="predicted"/>
<reference evidence="2" key="1">
    <citation type="submission" date="2012-11" db="EMBL/GenBank/DDBJ databases">
        <title>Dependencies among metagenomic species, viruses, plasmids and units of genetic variation.</title>
        <authorList>
            <person name="Nielsen H.B."/>
            <person name="Almeida M."/>
            <person name="Juncker A.S."/>
            <person name="Rasmussen S."/>
            <person name="Li J."/>
            <person name="Sunagawa S."/>
            <person name="Plichta D."/>
            <person name="Gautier L."/>
            <person name="Le Chatelier E."/>
            <person name="Peletier E."/>
            <person name="Bonde I."/>
            <person name="Nielsen T."/>
            <person name="Manichanh C."/>
            <person name="Arumugam M."/>
            <person name="Batto J."/>
            <person name="Santos M.B.Q.D."/>
            <person name="Blom N."/>
            <person name="Borruel N."/>
            <person name="Burgdorf K.S."/>
            <person name="Boumezbeur F."/>
            <person name="Casellas F."/>
            <person name="Dore J."/>
            <person name="Guarner F."/>
            <person name="Hansen T."/>
            <person name="Hildebrand F."/>
            <person name="Kaas R.S."/>
            <person name="Kennedy S."/>
            <person name="Kristiansen K."/>
            <person name="Kultima J.R."/>
            <person name="Leonard P."/>
            <person name="Levenez F."/>
            <person name="Lund O."/>
            <person name="Moumen B."/>
            <person name="Le Paslier D."/>
            <person name="Pons N."/>
            <person name="Pedersen O."/>
            <person name="Prifti E."/>
            <person name="Qin J."/>
            <person name="Raes J."/>
            <person name="Tap J."/>
            <person name="Tims S."/>
            <person name="Ussery D.W."/>
            <person name="Yamada T."/>
            <person name="MetaHit consortium"/>
            <person name="Renault P."/>
            <person name="Sicheritz-Ponten T."/>
            <person name="Bork P."/>
            <person name="Wang J."/>
            <person name="Brunak S."/>
            <person name="Ehrlich S.D."/>
        </authorList>
    </citation>
    <scope>NUCLEOTIDE SEQUENCE [LARGE SCALE GENOMIC DNA]</scope>
</reference>
<name>R6RE98_9FIRM</name>
<dbReference type="EMBL" id="CBFJ010000139">
    <property type="protein sequence ID" value="CDC47208.1"/>
    <property type="molecule type" value="Genomic_DNA"/>
</dbReference>